<proteinExistence type="predicted"/>
<evidence type="ECO:0000313" key="3">
    <source>
        <dbReference type="Proteomes" id="UP000000844"/>
    </source>
</evidence>
<dbReference type="Pfam" id="PF02036">
    <property type="entry name" value="SCP2"/>
    <property type="match status" value="1"/>
</dbReference>
<sequence length="112" mass="12139">MATAEDCRNALEAFAAQIAANSDQVKRKLTFERRLACDITDLGIAFHGRFHEGRLGGITEGDDPGAEIRMTVASDDLVALINNELDFGKAFASGRVKIKASIMDLLKLKGML</sequence>
<dbReference type="Gene3D" id="3.30.1050.10">
    <property type="entry name" value="SCP2 sterol-binding domain"/>
    <property type="match status" value="1"/>
</dbReference>
<evidence type="ECO:0000313" key="2">
    <source>
        <dbReference type="EMBL" id="ADD44087.1"/>
    </source>
</evidence>
<name>D3Q538_STANL</name>
<evidence type="ECO:0000259" key="1">
    <source>
        <dbReference type="Pfam" id="PF02036"/>
    </source>
</evidence>
<dbReference type="eggNOG" id="COG3255">
    <property type="taxonomic scope" value="Bacteria"/>
</dbReference>
<organism evidence="2 3">
    <name type="scientific">Stackebrandtia nassauensis (strain DSM 44728 / CIP 108903 / NRRL B-16338 / NBRC 102104 / LLR-40K-21)</name>
    <dbReference type="NCBI Taxonomy" id="446470"/>
    <lineage>
        <taxon>Bacteria</taxon>
        <taxon>Bacillati</taxon>
        <taxon>Actinomycetota</taxon>
        <taxon>Actinomycetes</taxon>
        <taxon>Glycomycetales</taxon>
        <taxon>Glycomycetaceae</taxon>
        <taxon>Stackebrandtia</taxon>
    </lineage>
</organism>
<dbReference type="EMBL" id="CP001778">
    <property type="protein sequence ID" value="ADD44087.1"/>
    <property type="molecule type" value="Genomic_DNA"/>
</dbReference>
<dbReference type="AlphaFoldDB" id="D3Q538"/>
<keyword evidence="3" id="KW-1185">Reference proteome</keyword>
<dbReference type="Proteomes" id="UP000000844">
    <property type="component" value="Chromosome"/>
</dbReference>
<dbReference type="SUPFAM" id="SSF55718">
    <property type="entry name" value="SCP-like"/>
    <property type="match status" value="1"/>
</dbReference>
<dbReference type="HOGENOM" id="CLU_169722_0_0_11"/>
<dbReference type="RefSeq" id="WP_013019658.1">
    <property type="nucleotide sequence ID" value="NC_013947.1"/>
</dbReference>
<accession>D3Q538</accession>
<dbReference type="KEGG" id="sna:Snas_4442"/>
<gene>
    <name evidence="2" type="ordered locus">Snas_4442</name>
</gene>
<dbReference type="InterPro" id="IPR036527">
    <property type="entry name" value="SCP2_sterol-bd_dom_sf"/>
</dbReference>
<dbReference type="OrthoDB" id="3534000at2"/>
<feature type="domain" description="SCP2" evidence="1">
    <location>
        <begin position="32"/>
        <end position="112"/>
    </location>
</feature>
<dbReference type="STRING" id="446470.Snas_4442"/>
<protein>
    <recommendedName>
        <fullName evidence="1">SCP2 domain-containing protein</fullName>
    </recommendedName>
</protein>
<dbReference type="InterPro" id="IPR003033">
    <property type="entry name" value="SCP2_sterol-bd_dom"/>
</dbReference>
<reference evidence="2 3" key="1">
    <citation type="journal article" date="2009" name="Stand. Genomic Sci.">
        <title>Complete genome sequence of Stackebrandtia nassauensis type strain (LLR-40K-21).</title>
        <authorList>
            <person name="Munk C."/>
            <person name="Lapidus A."/>
            <person name="Copeland A."/>
            <person name="Jando M."/>
            <person name="Mayilraj S."/>
            <person name="Glavina Del Rio T."/>
            <person name="Nolan M."/>
            <person name="Chen F."/>
            <person name="Lucas S."/>
            <person name="Tice H."/>
            <person name="Cheng J.F."/>
            <person name="Han C."/>
            <person name="Detter J.C."/>
            <person name="Bruce D."/>
            <person name="Goodwin L."/>
            <person name="Chain P."/>
            <person name="Pitluck S."/>
            <person name="Goker M."/>
            <person name="Ovchinikova G."/>
            <person name="Pati A."/>
            <person name="Ivanova N."/>
            <person name="Mavromatis K."/>
            <person name="Chen A."/>
            <person name="Palaniappan K."/>
            <person name="Land M."/>
            <person name="Hauser L."/>
            <person name="Chang Y.J."/>
            <person name="Jeffries C.D."/>
            <person name="Bristow J."/>
            <person name="Eisen J.A."/>
            <person name="Markowitz V."/>
            <person name="Hugenholtz P."/>
            <person name="Kyrpides N.C."/>
            <person name="Klenk H.P."/>
        </authorList>
    </citation>
    <scope>NUCLEOTIDE SEQUENCE [LARGE SCALE GENOMIC DNA]</scope>
    <source>
        <strain evidence="3">DSM 44728 / CIP 108903 / NRRL B-16338 / NBRC 102104 / LLR-40K-21</strain>
    </source>
</reference>